<feature type="compositionally biased region" description="Low complexity" evidence="1">
    <location>
        <begin position="61"/>
        <end position="72"/>
    </location>
</feature>
<reference evidence="3" key="1">
    <citation type="journal article" date="2021" name="bioRxiv">
        <title>Whole Genome Assembly and Annotation of Northern Wild Rice, Zizania palustris L., Supports a Whole Genome Duplication in the Zizania Genus.</title>
        <authorList>
            <person name="Haas M."/>
            <person name="Kono T."/>
            <person name="Macchietto M."/>
            <person name="Millas R."/>
            <person name="McGilp L."/>
            <person name="Shao M."/>
            <person name="Duquette J."/>
            <person name="Hirsch C.N."/>
            <person name="Kimball J."/>
        </authorList>
    </citation>
    <scope>NUCLEOTIDE SEQUENCE</scope>
    <source>
        <tissue evidence="3">Fresh leaf tissue</tissue>
    </source>
</reference>
<proteinExistence type="predicted"/>
<keyword evidence="4" id="KW-1185">Reference proteome</keyword>
<dbReference type="PANTHER" id="PTHR33075">
    <property type="entry name" value="OS02G0499800 PROTEIN"/>
    <property type="match status" value="1"/>
</dbReference>
<dbReference type="Proteomes" id="UP000729402">
    <property type="component" value="Unassembled WGS sequence"/>
</dbReference>
<evidence type="ECO:0000313" key="3">
    <source>
        <dbReference type="EMBL" id="KAG8051094.1"/>
    </source>
</evidence>
<dbReference type="AlphaFoldDB" id="A0A8J5VN99"/>
<feature type="region of interest" description="Disordered" evidence="1">
    <location>
        <begin position="41"/>
        <end position="72"/>
    </location>
</feature>
<name>A0A8J5VN99_ZIZPA</name>
<comment type="caution">
    <text evidence="3">The sequence shown here is derived from an EMBL/GenBank/DDBJ whole genome shotgun (WGS) entry which is preliminary data.</text>
</comment>
<feature type="compositionally biased region" description="Polar residues" evidence="1">
    <location>
        <begin position="417"/>
        <end position="433"/>
    </location>
</feature>
<dbReference type="PANTHER" id="PTHR33075:SF10">
    <property type="entry name" value="DUF4283 DOMAIN-CONTAINING PROTEIN"/>
    <property type="match status" value="1"/>
</dbReference>
<reference evidence="3" key="2">
    <citation type="submission" date="2021-02" db="EMBL/GenBank/DDBJ databases">
        <authorList>
            <person name="Kimball J.A."/>
            <person name="Haas M.W."/>
            <person name="Macchietto M."/>
            <person name="Kono T."/>
            <person name="Duquette J."/>
            <person name="Shao M."/>
        </authorList>
    </citation>
    <scope>NUCLEOTIDE SEQUENCE</scope>
    <source>
        <tissue evidence="3">Fresh leaf tissue</tissue>
    </source>
</reference>
<accession>A0A8J5VN99</accession>
<evidence type="ECO:0000256" key="1">
    <source>
        <dbReference type="SAM" id="MobiDB-lite"/>
    </source>
</evidence>
<organism evidence="3 4">
    <name type="scientific">Zizania palustris</name>
    <name type="common">Northern wild rice</name>
    <dbReference type="NCBI Taxonomy" id="103762"/>
    <lineage>
        <taxon>Eukaryota</taxon>
        <taxon>Viridiplantae</taxon>
        <taxon>Streptophyta</taxon>
        <taxon>Embryophyta</taxon>
        <taxon>Tracheophyta</taxon>
        <taxon>Spermatophyta</taxon>
        <taxon>Magnoliopsida</taxon>
        <taxon>Liliopsida</taxon>
        <taxon>Poales</taxon>
        <taxon>Poaceae</taxon>
        <taxon>BOP clade</taxon>
        <taxon>Oryzoideae</taxon>
        <taxon>Oryzeae</taxon>
        <taxon>Zizaniinae</taxon>
        <taxon>Zizania</taxon>
    </lineage>
</organism>
<feature type="compositionally biased region" description="Polar residues" evidence="1">
    <location>
        <begin position="495"/>
        <end position="512"/>
    </location>
</feature>
<dbReference type="EMBL" id="JAAALK010000289">
    <property type="protein sequence ID" value="KAG8051094.1"/>
    <property type="molecule type" value="Genomic_DNA"/>
</dbReference>
<protein>
    <recommendedName>
        <fullName evidence="2">DUF7597 domain-containing protein</fullName>
    </recommendedName>
</protein>
<feature type="region of interest" description="Disordered" evidence="1">
    <location>
        <begin position="480"/>
        <end position="517"/>
    </location>
</feature>
<dbReference type="OrthoDB" id="694614at2759"/>
<feature type="compositionally biased region" description="Basic residues" evidence="1">
    <location>
        <begin position="480"/>
        <end position="489"/>
    </location>
</feature>
<feature type="region of interest" description="Disordered" evidence="1">
    <location>
        <begin position="417"/>
        <end position="444"/>
    </location>
</feature>
<dbReference type="Pfam" id="PF24530">
    <property type="entry name" value="DUF7597"/>
    <property type="match status" value="1"/>
</dbReference>
<evidence type="ECO:0000259" key="2">
    <source>
        <dbReference type="Pfam" id="PF24530"/>
    </source>
</evidence>
<feature type="domain" description="DUF7597" evidence="2">
    <location>
        <begin position="108"/>
        <end position="231"/>
    </location>
</feature>
<gene>
    <name evidence="3" type="ORF">GUJ93_ZPchr0009g714</name>
</gene>
<dbReference type="InterPro" id="IPR056018">
    <property type="entry name" value="DUF7597"/>
</dbReference>
<sequence length="588" mass="64645">MPCPIPTRRIFKRLLSALSPGSHRKASVTHVPSEATFIYGRHNSPSKHHDTRNPMGPSTFSPLHPSLPANNPLLSPDEQLSLAIVLYSPPSTSLHSCHPLPMANFPVDPLPYVARGGALSNGGGPLRRRRGTVSLLGQVVKRNEDVAIATAGAHLSSQEQQELLPLIYNHITQVLQYHVHRYSIYPIGVGIFKLGSIFQRDCLVASAPYWIGDRLINFVNHDEAPNHRNSPAARIGWIMFLAYPLDFKEFSFLEQVVGSFGKLLYWHSEDPSMARVMLKVLYDNSTEVPRNITIKSCHSMDGAGRSWTFPVFLLQNEFADRFPLDEDVLPPNGGNLHPFNGDILPGEPEWVQHWADEQMLQGAFPVDLVPEEHPHMVHVLNMPVDAVDAWEAWPAPPSPAPAAEQQQQAISMEISMEVSNQQTSESVVNSKATHSPPVSPERNFPLPQITAVFKRRARQSASATQLSSAVSASTLGLHRSARLRNKQRGFRVSFSRKQCPNSSVQGPSTANPASPELPANPAVEDFAQASVAGMAHAPLSIEQIQHCATHYCGLLAAQVTEDELRRDPTEAAQIVPVMDNSMVANAEA</sequence>
<evidence type="ECO:0000313" key="4">
    <source>
        <dbReference type="Proteomes" id="UP000729402"/>
    </source>
</evidence>